<dbReference type="PANTHER" id="PTHR40077:SF2">
    <property type="entry name" value="MEMBRANE PROTEIN"/>
    <property type="match status" value="1"/>
</dbReference>
<keyword evidence="2" id="KW-1003">Cell membrane</keyword>
<dbReference type="Pfam" id="PF12823">
    <property type="entry name" value="DUF3817"/>
    <property type="match status" value="1"/>
</dbReference>
<evidence type="ECO:0000256" key="1">
    <source>
        <dbReference type="ARBA" id="ARBA00004651"/>
    </source>
</evidence>
<keyword evidence="5 6" id="KW-0472">Membrane</keyword>
<dbReference type="PANTHER" id="PTHR40077">
    <property type="entry name" value="MEMBRANE PROTEIN-RELATED"/>
    <property type="match status" value="1"/>
</dbReference>
<evidence type="ECO:0000313" key="8">
    <source>
        <dbReference type="EMBL" id="GAA2390899.1"/>
    </source>
</evidence>
<feature type="transmembrane region" description="Helical" evidence="6">
    <location>
        <begin position="12"/>
        <end position="32"/>
    </location>
</feature>
<evidence type="ECO:0000256" key="3">
    <source>
        <dbReference type="ARBA" id="ARBA00022692"/>
    </source>
</evidence>
<feature type="domain" description="DUF3817" evidence="7">
    <location>
        <begin position="7"/>
        <end position="94"/>
    </location>
</feature>
<evidence type="ECO:0000256" key="5">
    <source>
        <dbReference type="ARBA" id="ARBA00023136"/>
    </source>
</evidence>
<keyword evidence="9" id="KW-1185">Reference proteome</keyword>
<protein>
    <submittedName>
        <fullName evidence="8">DUF3817 domain-containing protein</fullName>
    </submittedName>
</protein>
<dbReference type="EMBL" id="BAAARV010000123">
    <property type="protein sequence ID" value="GAA2390899.1"/>
    <property type="molecule type" value="Genomic_DNA"/>
</dbReference>
<evidence type="ECO:0000256" key="4">
    <source>
        <dbReference type="ARBA" id="ARBA00022989"/>
    </source>
</evidence>
<evidence type="ECO:0000259" key="7">
    <source>
        <dbReference type="Pfam" id="PF12823"/>
    </source>
</evidence>
<gene>
    <name evidence="8" type="ORF">GCM10010170_103020</name>
</gene>
<evidence type="ECO:0000256" key="2">
    <source>
        <dbReference type="ARBA" id="ARBA00022475"/>
    </source>
</evidence>
<feature type="transmembrane region" description="Helical" evidence="6">
    <location>
        <begin position="38"/>
        <end position="57"/>
    </location>
</feature>
<evidence type="ECO:0000256" key="6">
    <source>
        <dbReference type="SAM" id="Phobius"/>
    </source>
</evidence>
<keyword evidence="4 6" id="KW-1133">Transmembrane helix</keyword>
<name>A0ABP5V2P6_9ACTN</name>
<accession>A0ABP5V2P6</accession>
<comment type="subcellular location">
    <subcellularLocation>
        <location evidence="1">Cell membrane</location>
        <topology evidence="1">Multi-pass membrane protein</topology>
    </subcellularLocation>
</comment>
<proteinExistence type="predicted"/>
<dbReference type="InterPro" id="IPR023845">
    <property type="entry name" value="DUF3817_TM"/>
</dbReference>
<dbReference type="Proteomes" id="UP001501444">
    <property type="component" value="Unassembled WGS sequence"/>
</dbReference>
<feature type="transmembrane region" description="Helical" evidence="6">
    <location>
        <begin position="69"/>
        <end position="88"/>
    </location>
</feature>
<reference evidence="9" key="1">
    <citation type="journal article" date="2019" name="Int. J. Syst. Evol. Microbiol.">
        <title>The Global Catalogue of Microorganisms (GCM) 10K type strain sequencing project: providing services to taxonomists for standard genome sequencing and annotation.</title>
        <authorList>
            <consortium name="The Broad Institute Genomics Platform"/>
            <consortium name="The Broad Institute Genome Sequencing Center for Infectious Disease"/>
            <person name="Wu L."/>
            <person name="Ma J."/>
        </authorList>
    </citation>
    <scope>NUCLEOTIDE SEQUENCE [LARGE SCALE GENOMIC DNA]</scope>
    <source>
        <strain evidence="9">JCM 3272</strain>
    </source>
</reference>
<dbReference type="NCBIfam" id="TIGR03954">
    <property type="entry name" value="integ_memb_HG"/>
    <property type="match status" value="1"/>
</dbReference>
<comment type="caution">
    <text evidence="8">The sequence shown here is derived from an EMBL/GenBank/DDBJ whole genome shotgun (WGS) entry which is preliminary data.</text>
</comment>
<organism evidence="8 9">
    <name type="scientific">Dactylosporangium salmoneum</name>
    <dbReference type="NCBI Taxonomy" id="53361"/>
    <lineage>
        <taxon>Bacteria</taxon>
        <taxon>Bacillati</taxon>
        <taxon>Actinomycetota</taxon>
        <taxon>Actinomycetes</taxon>
        <taxon>Micromonosporales</taxon>
        <taxon>Micromonosporaceae</taxon>
        <taxon>Dactylosporangium</taxon>
    </lineage>
</organism>
<keyword evidence="3 6" id="KW-0812">Transmembrane</keyword>
<evidence type="ECO:0000313" key="9">
    <source>
        <dbReference type="Proteomes" id="UP001501444"/>
    </source>
</evidence>
<sequence length="108" mass="11881">MNLNPALTRYRIVAWIVGVLLIVLTVGTVLKYTTDDDTIVAIVGPAHGFLYMIYLVLAADLARRARWKLPFTVLVLLAGTVPFLSFVAERVVTRRVRDAFPLVASGAP</sequence>